<dbReference type="EMBL" id="MCFF01000066">
    <property type="protein sequence ID" value="ORY99702.1"/>
    <property type="molecule type" value="Genomic_DNA"/>
</dbReference>
<dbReference type="PROSITE" id="PS50888">
    <property type="entry name" value="BHLH"/>
    <property type="match status" value="1"/>
</dbReference>
<evidence type="ECO:0000259" key="2">
    <source>
        <dbReference type="PROSITE" id="PS50888"/>
    </source>
</evidence>
<sequence length="599" mass="64305">MVHSDTDPLARKKPTTSYFKPIVPALAPHSRGPALIRPASILSTFSPVTPDPSPIMSPEDPKFQQQSYSRRNSGSTTTAASTITVHDQAFSGRTASGSSQHLPTFSDLSKPTGTPSSSSSSSSSTPTHSSSRALHTLYPQGTPPMSPGVGHGLISPITGPHRGITDPSHYSSSSSSSSGFYQLPPPLQPFAPRQSPHQSPAMQPQPNHGHNSSLTNLPSLPPPSVHSNSGYSPRSTPQMSPRYMVSPALGPLSPYPTPQHQPRHFSSPHSDPLTSKQSIPAMILPASALSSTNSNGSSHDNASVRSYSAALPQQESDTVGSPIAGPVADSSAPSSPRRYMMLPPQSPSAPISTSRRSSRSQGRKTSAESSPTSTSTSTTTRRRTSSSAKLIDQETRDLMRKVSHSAIERRRRERINDKILQLKHLVPACVDEDHLHKLSILQSTIEYIQHLKAILPASIANAKVGKATNNNPNNKTTDMLEALGGSISSKSPLTPLMTTGLNHIYEKRIRIEKQDIRALLEDHGPTVRQQIEQKQKQKHQQQQHVSSSSPSFSSDEDAKDGLLLLANQSSSISEAATGASSDESGSTHEFRPRKKGKHE</sequence>
<dbReference type="SMART" id="SM00353">
    <property type="entry name" value="HLH"/>
    <property type="match status" value="1"/>
</dbReference>
<evidence type="ECO:0000313" key="3">
    <source>
        <dbReference type="EMBL" id="ORY99702.1"/>
    </source>
</evidence>
<dbReference type="CDD" id="cd00083">
    <property type="entry name" value="bHLH_SF"/>
    <property type="match status" value="1"/>
</dbReference>
<reference evidence="3 4" key="1">
    <citation type="submission" date="2016-07" db="EMBL/GenBank/DDBJ databases">
        <title>Pervasive Adenine N6-methylation of Active Genes in Fungi.</title>
        <authorList>
            <consortium name="DOE Joint Genome Institute"/>
            <person name="Mondo S.J."/>
            <person name="Dannebaum R.O."/>
            <person name="Kuo R.C."/>
            <person name="Labutti K."/>
            <person name="Haridas S."/>
            <person name="Kuo A."/>
            <person name="Salamov A."/>
            <person name="Ahrendt S.R."/>
            <person name="Lipzen A."/>
            <person name="Sullivan W."/>
            <person name="Andreopoulos W.B."/>
            <person name="Clum A."/>
            <person name="Lindquist E."/>
            <person name="Daum C."/>
            <person name="Ramamoorthy G.K."/>
            <person name="Gryganskyi A."/>
            <person name="Culley D."/>
            <person name="Magnuson J.K."/>
            <person name="James T.Y."/>
            <person name="O'Malley M.A."/>
            <person name="Stajich J.E."/>
            <person name="Spatafora J.W."/>
            <person name="Visel A."/>
            <person name="Grigoriev I.V."/>
        </authorList>
    </citation>
    <scope>NUCLEOTIDE SEQUENCE [LARGE SCALE GENOMIC DNA]</scope>
    <source>
        <strain evidence="3 4">NRRL 3116</strain>
    </source>
</reference>
<dbReference type="SUPFAM" id="SSF47459">
    <property type="entry name" value="HLH, helix-loop-helix DNA-binding domain"/>
    <property type="match status" value="1"/>
</dbReference>
<comment type="caution">
    <text evidence="3">The sequence shown here is derived from an EMBL/GenBank/DDBJ whole genome shotgun (WGS) entry which is preliminary data.</text>
</comment>
<evidence type="ECO:0000256" key="1">
    <source>
        <dbReference type="SAM" id="MobiDB-lite"/>
    </source>
</evidence>
<feature type="compositionally biased region" description="Low complexity" evidence="1">
    <location>
        <begin position="542"/>
        <end position="553"/>
    </location>
</feature>
<name>A0A1Y2G9S0_9FUNG</name>
<feature type="compositionally biased region" description="Low complexity" evidence="1">
    <location>
        <begin position="286"/>
        <end position="298"/>
    </location>
</feature>
<dbReference type="Gene3D" id="4.10.280.10">
    <property type="entry name" value="Helix-loop-helix DNA-binding domain"/>
    <property type="match status" value="1"/>
</dbReference>
<feature type="compositionally biased region" description="Polar residues" evidence="1">
    <location>
        <begin position="267"/>
        <end position="278"/>
    </location>
</feature>
<dbReference type="OrthoDB" id="690068at2759"/>
<dbReference type="InterPro" id="IPR036638">
    <property type="entry name" value="HLH_DNA-bd_sf"/>
</dbReference>
<feature type="compositionally biased region" description="Polar residues" evidence="1">
    <location>
        <begin position="299"/>
        <end position="319"/>
    </location>
</feature>
<keyword evidence="4" id="KW-1185">Reference proteome</keyword>
<feature type="compositionally biased region" description="Low complexity" evidence="1">
    <location>
        <begin position="363"/>
        <end position="379"/>
    </location>
</feature>
<proteinExistence type="predicted"/>
<feature type="compositionally biased region" description="Low complexity" evidence="1">
    <location>
        <begin position="109"/>
        <end position="131"/>
    </location>
</feature>
<dbReference type="Proteomes" id="UP000193648">
    <property type="component" value="Unassembled WGS sequence"/>
</dbReference>
<feature type="compositionally biased region" description="Polar residues" evidence="1">
    <location>
        <begin position="225"/>
        <end position="239"/>
    </location>
</feature>
<dbReference type="GO" id="GO:0046983">
    <property type="term" value="F:protein dimerization activity"/>
    <property type="evidence" value="ECO:0007669"/>
    <property type="project" value="InterPro"/>
</dbReference>
<feature type="compositionally biased region" description="Polar residues" evidence="1">
    <location>
        <begin position="566"/>
        <end position="584"/>
    </location>
</feature>
<dbReference type="Pfam" id="PF00010">
    <property type="entry name" value="HLH"/>
    <property type="match status" value="1"/>
</dbReference>
<dbReference type="GeneID" id="33567794"/>
<dbReference type="InterPro" id="IPR011598">
    <property type="entry name" value="bHLH_dom"/>
</dbReference>
<dbReference type="InParanoid" id="A0A1Y2G9S0"/>
<dbReference type="RefSeq" id="XP_021875966.1">
    <property type="nucleotide sequence ID" value="XM_022025951.1"/>
</dbReference>
<dbReference type="AlphaFoldDB" id="A0A1Y2G9S0"/>
<feature type="domain" description="BHLH" evidence="2">
    <location>
        <begin position="399"/>
        <end position="451"/>
    </location>
</feature>
<evidence type="ECO:0000313" key="4">
    <source>
        <dbReference type="Proteomes" id="UP000193648"/>
    </source>
</evidence>
<feature type="region of interest" description="Disordered" evidence="1">
    <location>
        <begin position="527"/>
        <end position="599"/>
    </location>
</feature>
<protein>
    <recommendedName>
        <fullName evidence="2">BHLH domain-containing protein</fullName>
    </recommendedName>
</protein>
<feature type="compositionally biased region" description="Basic and acidic residues" evidence="1">
    <location>
        <begin position="1"/>
        <end position="10"/>
    </location>
</feature>
<feature type="region of interest" description="Disordered" evidence="1">
    <location>
        <begin position="1"/>
        <end position="20"/>
    </location>
</feature>
<gene>
    <name evidence="3" type="ORF">BCR41DRAFT_363837</name>
</gene>
<feature type="region of interest" description="Disordered" evidence="1">
    <location>
        <begin position="43"/>
        <end position="397"/>
    </location>
</feature>
<feature type="compositionally biased region" description="Low complexity" evidence="1">
    <location>
        <begin position="75"/>
        <end position="84"/>
    </location>
</feature>
<dbReference type="GO" id="GO:0005634">
    <property type="term" value="C:nucleus"/>
    <property type="evidence" value="ECO:0007669"/>
    <property type="project" value="TreeGrafter"/>
</dbReference>
<feature type="compositionally biased region" description="Polar residues" evidence="1">
    <location>
        <begin position="63"/>
        <end position="74"/>
    </location>
</feature>
<dbReference type="STRING" id="64571.A0A1Y2G9S0"/>
<dbReference type="PANTHER" id="PTHR47787:SF1">
    <property type="entry name" value="CENTROMERE-BINDING PROTEIN 1"/>
    <property type="match status" value="1"/>
</dbReference>
<accession>A0A1Y2G9S0</accession>
<feature type="compositionally biased region" description="Polar residues" evidence="1">
    <location>
        <begin position="91"/>
        <end position="107"/>
    </location>
</feature>
<dbReference type="PANTHER" id="PTHR47787">
    <property type="entry name" value="CENTROMERE-BINDING PROTEIN 1"/>
    <property type="match status" value="1"/>
</dbReference>
<feature type="compositionally biased region" description="Polar residues" evidence="1">
    <location>
        <begin position="195"/>
        <end position="210"/>
    </location>
</feature>
<dbReference type="GO" id="GO:0003700">
    <property type="term" value="F:DNA-binding transcription factor activity"/>
    <property type="evidence" value="ECO:0007669"/>
    <property type="project" value="TreeGrafter"/>
</dbReference>
<organism evidence="3 4">
    <name type="scientific">Lobosporangium transversale</name>
    <dbReference type="NCBI Taxonomy" id="64571"/>
    <lineage>
        <taxon>Eukaryota</taxon>
        <taxon>Fungi</taxon>
        <taxon>Fungi incertae sedis</taxon>
        <taxon>Mucoromycota</taxon>
        <taxon>Mortierellomycotina</taxon>
        <taxon>Mortierellomycetes</taxon>
        <taxon>Mortierellales</taxon>
        <taxon>Mortierellaceae</taxon>
        <taxon>Lobosporangium</taxon>
    </lineage>
</organism>